<dbReference type="EC" id="3.4.16.4" evidence="3"/>
<evidence type="ECO:0000256" key="1">
    <source>
        <dbReference type="ARBA" id="ARBA00006096"/>
    </source>
</evidence>
<dbReference type="NCBIfam" id="TIGR00666">
    <property type="entry name" value="PBP4"/>
    <property type="match status" value="1"/>
</dbReference>
<dbReference type="Proteomes" id="UP001597040">
    <property type="component" value="Unassembled WGS sequence"/>
</dbReference>
<keyword evidence="3" id="KW-0645">Protease</keyword>
<evidence type="ECO:0000313" key="4">
    <source>
        <dbReference type="Proteomes" id="UP001597040"/>
    </source>
</evidence>
<dbReference type="SUPFAM" id="SSF56601">
    <property type="entry name" value="beta-lactamase/transpeptidase-like"/>
    <property type="match status" value="1"/>
</dbReference>
<protein>
    <submittedName>
        <fullName evidence="3">D-alanyl-D-alanine carboxypeptidase/D-alanyl-D-alanine-endopeptidase</fullName>
        <ecNumber evidence="3">3.4.16.4</ecNumber>
    </submittedName>
</protein>
<dbReference type="Gene3D" id="3.40.710.10">
    <property type="entry name" value="DD-peptidase/beta-lactamase superfamily"/>
    <property type="match status" value="1"/>
</dbReference>
<dbReference type="GO" id="GO:0009002">
    <property type="term" value="F:serine-type D-Ala-D-Ala carboxypeptidase activity"/>
    <property type="evidence" value="ECO:0007669"/>
    <property type="project" value="UniProtKB-EC"/>
</dbReference>
<keyword evidence="2 3" id="KW-0378">Hydrolase</keyword>
<comment type="similarity">
    <text evidence="1">Belongs to the peptidase S13 family.</text>
</comment>
<dbReference type="InterPro" id="IPR012338">
    <property type="entry name" value="Beta-lactam/transpept-like"/>
</dbReference>
<dbReference type="PANTHER" id="PTHR30023">
    <property type="entry name" value="D-ALANYL-D-ALANINE CARBOXYPEPTIDASE"/>
    <property type="match status" value="1"/>
</dbReference>
<dbReference type="PRINTS" id="PR00922">
    <property type="entry name" value="DADACBPTASE3"/>
</dbReference>
<dbReference type="Gene3D" id="3.50.80.20">
    <property type="entry name" value="D-Ala-D-Ala carboxypeptidase C, peptidase S13"/>
    <property type="match status" value="1"/>
</dbReference>
<keyword evidence="4" id="KW-1185">Reference proteome</keyword>
<dbReference type="EMBL" id="JBHTKJ010000067">
    <property type="protein sequence ID" value="MFD1040364.1"/>
    <property type="molecule type" value="Genomic_DNA"/>
</dbReference>
<evidence type="ECO:0000313" key="3">
    <source>
        <dbReference type="EMBL" id="MFD1040364.1"/>
    </source>
</evidence>
<gene>
    <name evidence="3" type="primary">dacB</name>
    <name evidence="3" type="ORF">ACFQ3N_18470</name>
</gene>
<organism evidence="3 4">
    <name type="scientific">Virgibacillus byunsanensis</name>
    <dbReference type="NCBI Taxonomy" id="570945"/>
    <lineage>
        <taxon>Bacteria</taxon>
        <taxon>Bacillati</taxon>
        <taxon>Bacillota</taxon>
        <taxon>Bacilli</taxon>
        <taxon>Bacillales</taxon>
        <taxon>Bacillaceae</taxon>
        <taxon>Virgibacillus</taxon>
    </lineage>
</organism>
<keyword evidence="3" id="KW-0121">Carboxypeptidase</keyword>
<reference evidence="4" key="1">
    <citation type="journal article" date="2019" name="Int. J. Syst. Evol. Microbiol.">
        <title>The Global Catalogue of Microorganisms (GCM) 10K type strain sequencing project: providing services to taxonomists for standard genome sequencing and annotation.</title>
        <authorList>
            <consortium name="The Broad Institute Genomics Platform"/>
            <consortium name="The Broad Institute Genome Sequencing Center for Infectious Disease"/>
            <person name="Wu L."/>
            <person name="Ma J."/>
        </authorList>
    </citation>
    <scope>NUCLEOTIDE SEQUENCE [LARGE SCALE GENOMIC DNA]</scope>
    <source>
        <strain evidence="4">CCUG 56754</strain>
    </source>
</reference>
<comment type="caution">
    <text evidence="3">The sequence shown here is derived from an EMBL/GenBank/DDBJ whole genome shotgun (WGS) entry which is preliminary data.</text>
</comment>
<proteinExistence type="inferred from homology"/>
<dbReference type="RefSeq" id="WP_390364377.1">
    <property type="nucleotide sequence ID" value="NZ_JBHTKJ010000067.1"/>
</dbReference>
<evidence type="ECO:0000256" key="2">
    <source>
        <dbReference type="ARBA" id="ARBA00022801"/>
    </source>
</evidence>
<dbReference type="PANTHER" id="PTHR30023:SF0">
    <property type="entry name" value="PENICILLIN-SENSITIVE CARBOXYPEPTIDASE A"/>
    <property type="match status" value="1"/>
</dbReference>
<accession>A0ABW3LSP0</accession>
<dbReference type="Pfam" id="PF02113">
    <property type="entry name" value="Peptidase_S13"/>
    <property type="match status" value="1"/>
</dbReference>
<name>A0ABW3LSP0_9BACI</name>
<sequence length="508" mass="55757">MVSKENVQRVFFISLIAMVAFLPFHERGVALFVAASEESTQDESTEHITLEQKMDEILTDERLEGTSTGINIKHAETGEDVYSHFGDIRLHPASNMKLLTSIATLETLGPDYKFTTEVLTDGNVKGDVLQGNVYVKGKGDPTLLKEDFNHFAEDLKGQGIKKIKGDLIGDDSWYDDVRLSLDLNWSDEPYYTGAQVSALTLSPNEDYDAGTVIVEVKPASKVGESPQVTMTPKTDYVTIVNKAETVAEDKSKSISIEREHGTNNIVVEGQIPLDGTRARSWAAVWEPTGYALDVFKKSLEEKGITFVGKTEMKTDGTPKNATVLTSKKSMTLEELFIPFMKLSNNGHGETLIKEMGRVVHGEGSWDKGIEVVENVVSELGVDTETLLLRDGSGMSHKNMIPAEEISQLLYAAQDKNWFPVFENALPVAGEPERFVGGTLRYRMTGDMTRGNVKAKTGSLTGMSTLSGYVTAKDGEELIFSIMINNYVGSSVTSIEDAIATVLAEHETE</sequence>
<dbReference type="InterPro" id="IPR000667">
    <property type="entry name" value="Peptidase_S13"/>
</dbReference>